<dbReference type="EMBL" id="QXHD01000004">
    <property type="protein sequence ID" value="NEZ55469.1"/>
    <property type="molecule type" value="Genomic_DNA"/>
</dbReference>
<evidence type="ECO:0000313" key="3">
    <source>
        <dbReference type="Proteomes" id="UP000481033"/>
    </source>
</evidence>
<dbReference type="Pfam" id="PF23768">
    <property type="entry name" value="DUF7167"/>
    <property type="match status" value="1"/>
</dbReference>
<evidence type="ECO:0000259" key="1">
    <source>
        <dbReference type="Pfam" id="PF23768"/>
    </source>
</evidence>
<feature type="domain" description="DUF7167" evidence="1">
    <location>
        <begin position="9"/>
        <end position="73"/>
    </location>
</feature>
<sequence>MESQYPAGRYRFQVGTGSPSSVRKTIMNIPEDLGFQKSNWDSFSDKKKEELLNDALEEFMQDRISYGYSRVEE</sequence>
<dbReference type="Proteomes" id="UP000481033">
    <property type="component" value="Unassembled WGS sequence"/>
</dbReference>
<dbReference type="InterPro" id="IPR055591">
    <property type="entry name" value="DUF7167"/>
</dbReference>
<evidence type="ECO:0000313" key="2">
    <source>
        <dbReference type="EMBL" id="NEZ55469.1"/>
    </source>
</evidence>
<comment type="caution">
    <text evidence="2">The sequence shown here is derived from an EMBL/GenBank/DDBJ whole genome shotgun (WGS) entry which is preliminary data.</text>
</comment>
<organism evidence="2 3">
    <name type="scientific">Adonisia turfae CCMR0081</name>
    <dbReference type="NCBI Taxonomy" id="2292702"/>
    <lineage>
        <taxon>Bacteria</taxon>
        <taxon>Bacillati</taxon>
        <taxon>Cyanobacteriota</taxon>
        <taxon>Adonisia</taxon>
        <taxon>Adonisia turfae</taxon>
    </lineage>
</organism>
<dbReference type="AlphaFoldDB" id="A0A6M0RH39"/>
<gene>
    <name evidence="2" type="ORF">DXZ20_07215</name>
</gene>
<reference evidence="2 3" key="1">
    <citation type="journal article" date="2020" name="Microb. Ecol.">
        <title>Ecogenomics of the Marine Benthic Filamentous Cyanobacterium Adonisia.</title>
        <authorList>
            <person name="Walter J.M."/>
            <person name="Coutinho F.H."/>
            <person name="Leomil L."/>
            <person name="Hargreaves P.I."/>
            <person name="Campeao M.E."/>
            <person name="Vieira V.V."/>
            <person name="Silva B.S."/>
            <person name="Fistarol G.O."/>
            <person name="Salomon P.S."/>
            <person name="Sawabe T."/>
            <person name="Mino S."/>
            <person name="Hosokawa M."/>
            <person name="Miyashita H."/>
            <person name="Maruyama F."/>
            <person name="van Verk M.C."/>
            <person name="Dutilh B.E."/>
            <person name="Thompson C.C."/>
            <person name="Thompson F.L."/>
        </authorList>
    </citation>
    <scope>NUCLEOTIDE SEQUENCE [LARGE SCALE GENOMIC DNA]</scope>
    <source>
        <strain evidence="2 3">CCMR0081</strain>
    </source>
</reference>
<accession>A0A6M0RH39</accession>
<proteinExistence type="predicted"/>
<keyword evidence="3" id="KW-1185">Reference proteome</keyword>
<dbReference type="RefSeq" id="WP_163697342.1">
    <property type="nucleotide sequence ID" value="NZ_QXHD01000004.1"/>
</dbReference>
<name>A0A6M0RH39_9CYAN</name>
<protein>
    <recommendedName>
        <fullName evidence="1">DUF7167 domain-containing protein</fullName>
    </recommendedName>
</protein>